<keyword evidence="1" id="KW-0732">Signal</keyword>
<keyword evidence="4" id="KW-1185">Reference proteome</keyword>
<evidence type="ECO:0000313" key="4">
    <source>
        <dbReference type="Proteomes" id="UP000799302"/>
    </source>
</evidence>
<gene>
    <name evidence="3" type="ORF">BT63DRAFT_411923</name>
</gene>
<accession>A0A6A6UEX7</accession>
<evidence type="ECO:0000259" key="2">
    <source>
        <dbReference type="Pfam" id="PF06985"/>
    </source>
</evidence>
<proteinExistence type="predicted"/>
<dbReference type="InterPro" id="IPR010730">
    <property type="entry name" value="HET"/>
</dbReference>
<evidence type="ECO:0000256" key="1">
    <source>
        <dbReference type="SAM" id="SignalP"/>
    </source>
</evidence>
<dbReference type="OrthoDB" id="5362512at2759"/>
<dbReference type="Proteomes" id="UP000799302">
    <property type="component" value="Unassembled WGS sequence"/>
</dbReference>
<reference evidence="3" key="1">
    <citation type="journal article" date="2020" name="Stud. Mycol.">
        <title>101 Dothideomycetes genomes: a test case for predicting lifestyles and emergence of pathogens.</title>
        <authorList>
            <person name="Haridas S."/>
            <person name="Albert R."/>
            <person name="Binder M."/>
            <person name="Bloem J."/>
            <person name="Labutti K."/>
            <person name="Salamov A."/>
            <person name="Andreopoulos B."/>
            <person name="Baker S."/>
            <person name="Barry K."/>
            <person name="Bills G."/>
            <person name="Bluhm B."/>
            <person name="Cannon C."/>
            <person name="Castanera R."/>
            <person name="Culley D."/>
            <person name="Daum C."/>
            <person name="Ezra D."/>
            <person name="Gonzalez J."/>
            <person name="Henrissat B."/>
            <person name="Kuo A."/>
            <person name="Liang C."/>
            <person name="Lipzen A."/>
            <person name="Lutzoni F."/>
            <person name="Magnuson J."/>
            <person name="Mondo S."/>
            <person name="Nolan M."/>
            <person name="Ohm R."/>
            <person name="Pangilinan J."/>
            <person name="Park H.-J."/>
            <person name="Ramirez L."/>
            <person name="Alfaro M."/>
            <person name="Sun H."/>
            <person name="Tritt A."/>
            <person name="Yoshinaga Y."/>
            <person name="Zwiers L.-H."/>
            <person name="Turgeon B."/>
            <person name="Goodwin S."/>
            <person name="Spatafora J."/>
            <person name="Crous P."/>
            <person name="Grigoriev I."/>
        </authorList>
    </citation>
    <scope>NUCLEOTIDE SEQUENCE</scope>
    <source>
        <strain evidence="3">CBS 115976</strain>
    </source>
</reference>
<dbReference type="PANTHER" id="PTHR33112:SF9">
    <property type="entry name" value="HETEROKARYON INCOMPATIBILITY DOMAIN-CONTAINING PROTEIN"/>
    <property type="match status" value="1"/>
</dbReference>
<dbReference type="AlphaFoldDB" id="A0A6A6UEX7"/>
<dbReference type="EMBL" id="MU004233">
    <property type="protein sequence ID" value="KAF2670835.1"/>
    <property type="molecule type" value="Genomic_DNA"/>
</dbReference>
<protein>
    <recommendedName>
        <fullName evidence="2">Heterokaryon incompatibility domain-containing protein</fullName>
    </recommendedName>
</protein>
<organism evidence="3 4">
    <name type="scientific">Microthyrium microscopicum</name>
    <dbReference type="NCBI Taxonomy" id="703497"/>
    <lineage>
        <taxon>Eukaryota</taxon>
        <taxon>Fungi</taxon>
        <taxon>Dikarya</taxon>
        <taxon>Ascomycota</taxon>
        <taxon>Pezizomycotina</taxon>
        <taxon>Dothideomycetes</taxon>
        <taxon>Dothideomycetes incertae sedis</taxon>
        <taxon>Microthyriales</taxon>
        <taxon>Microthyriaceae</taxon>
        <taxon>Microthyrium</taxon>
    </lineage>
</organism>
<name>A0A6A6UEX7_9PEZI</name>
<feature type="chain" id="PRO_5025664616" description="Heterokaryon incompatibility domain-containing protein" evidence="1">
    <location>
        <begin position="22"/>
        <end position="585"/>
    </location>
</feature>
<feature type="domain" description="Heterokaryon incompatibility" evidence="2">
    <location>
        <begin position="186"/>
        <end position="326"/>
    </location>
</feature>
<evidence type="ECO:0000313" key="3">
    <source>
        <dbReference type="EMBL" id="KAF2670835.1"/>
    </source>
</evidence>
<feature type="signal peptide" evidence="1">
    <location>
        <begin position="1"/>
        <end position="21"/>
    </location>
</feature>
<dbReference type="Pfam" id="PF06985">
    <property type="entry name" value="HET"/>
    <property type="match status" value="1"/>
</dbReference>
<dbReference type="PANTHER" id="PTHR33112">
    <property type="entry name" value="DOMAIN PROTEIN, PUTATIVE-RELATED"/>
    <property type="match status" value="1"/>
</dbReference>
<sequence>MAVWYFIRVVLTVIQAAKVRGRKSSQQLVSKDLAANTRMLYSEPLDMESNEYRGHDSNSCPYYRQLDQETNTTEVGLKELKLTSAQGCQFCTILVEAIRLFSKKVDQDSDCAVDIREGYSGLWDISMNDKPIFQMFTLPIPLGRKQQLYVGSKANLDLIMPWINACSQNHLKCNSQGEQFMPARVLDVGIPWLTLPATFRDAVKLTRYLGIRYLWIDCLCIIQDDTQDWVNQSPQMSNIYGGSFLTISATVSVNSTEGIFRRVSHSAGQIEVPDPLILGASTGLFVRSYRYVAHDQFRFLTPTPGDGREEWDYEHPLLRRAWAYQEQLLSPRVLFCGHHELYWQCNQELQCYCSTRVYRFDGIKAMFADVIREERECTQPWQRIVELYSGKDITHEQDRLPALSGIAQRFQVIRGSQYLAGLWKDNLIHDLCWHVAEYGRRPQSYLAPSWSWCSVLGKVSHLSRWVNKDHIDIQSSVCIPTTSNPTGSVSSGHICVTGYLATGKPSVGFSDAFEDDQEAIQRSKGTAFGLRLGSGGFIATKGRTILLLLFQPDGMSTQFKRFGIAMIDTNKWINVAEERREITII</sequence>